<evidence type="ECO:0000313" key="1">
    <source>
        <dbReference type="EMBL" id="KAK5971840.1"/>
    </source>
</evidence>
<proteinExistence type="predicted"/>
<organism evidence="1 2">
    <name type="scientific">Trichostrongylus colubriformis</name>
    <name type="common">Black scour worm</name>
    <dbReference type="NCBI Taxonomy" id="6319"/>
    <lineage>
        <taxon>Eukaryota</taxon>
        <taxon>Metazoa</taxon>
        <taxon>Ecdysozoa</taxon>
        <taxon>Nematoda</taxon>
        <taxon>Chromadorea</taxon>
        <taxon>Rhabditida</taxon>
        <taxon>Rhabditina</taxon>
        <taxon>Rhabditomorpha</taxon>
        <taxon>Strongyloidea</taxon>
        <taxon>Trichostrongylidae</taxon>
        <taxon>Trichostrongylus</taxon>
    </lineage>
</organism>
<dbReference type="EMBL" id="WIXE01017330">
    <property type="protein sequence ID" value="KAK5971840.1"/>
    <property type="molecule type" value="Genomic_DNA"/>
</dbReference>
<dbReference type="AlphaFoldDB" id="A0AAN8F7H8"/>
<reference evidence="1 2" key="1">
    <citation type="submission" date="2019-10" db="EMBL/GenBank/DDBJ databases">
        <title>Assembly and Annotation for the nematode Trichostrongylus colubriformis.</title>
        <authorList>
            <person name="Martin J."/>
        </authorList>
    </citation>
    <scope>NUCLEOTIDE SEQUENCE [LARGE SCALE GENOMIC DNA]</scope>
    <source>
        <strain evidence="1">G859</strain>
        <tissue evidence="1">Whole worm</tissue>
    </source>
</reference>
<name>A0AAN8F7H8_TRICO</name>
<protein>
    <submittedName>
        <fullName evidence="1">Uncharacterized protein</fullName>
    </submittedName>
</protein>
<gene>
    <name evidence="1" type="ORF">GCK32_010668</name>
</gene>
<evidence type="ECO:0000313" key="2">
    <source>
        <dbReference type="Proteomes" id="UP001331761"/>
    </source>
</evidence>
<accession>A0AAN8F7H8</accession>
<feature type="non-terminal residue" evidence="1">
    <location>
        <position position="1"/>
    </location>
</feature>
<keyword evidence="2" id="KW-1185">Reference proteome</keyword>
<comment type="caution">
    <text evidence="1">The sequence shown here is derived from an EMBL/GenBank/DDBJ whole genome shotgun (WGS) entry which is preliminary data.</text>
</comment>
<sequence length="32" mass="3534">RSYAYADYYGSVLVIATNEQCCTTSWATPTTP</sequence>
<dbReference type="Proteomes" id="UP001331761">
    <property type="component" value="Unassembled WGS sequence"/>
</dbReference>